<protein>
    <recommendedName>
        <fullName evidence="5">Lipoprotein</fullName>
    </recommendedName>
</protein>
<dbReference type="AlphaFoldDB" id="A0A286G340"/>
<dbReference type="PROSITE" id="PS51257">
    <property type="entry name" value="PROKAR_LIPOPROTEIN"/>
    <property type="match status" value="1"/>
</dbReference>
<gene>
    <name evidence="3" type="ORF">SAMN05421508_101266</name>
</gene>
<name>A0A286G340_9PROT</name>
<feature type="chain" id="PRO_5012018541" description="Lipoprotein" evidence="2">
    <location>
        <begin position="18"/>
        <end position="83"/>
    </location>
</feature>
<organism evidence="3 4">
    <name type="scientific">Caenispirillum bisanense</name>
    <dbReference type="NCBI Taxonomy" id="414052"/>
    <lineage>
        <taxon>Bacteria</taxon>
        <taxon>Pseudomonadati</taxon>
        <taxon>Pseudomonadota</taxon>
        <taxon>Alphaproteobacteria</taxon>
        <taxon>Rhodospirillales</taxon>
        <taxon>Novispirillaceae</taxon>
        <taxon>Caenispirillum</taxon>
    </lineage>
</organism>
<feature type="signal peptide" evidence="2">
    <location>
        <begin position="1"/>
        <end position="17"/>
    </location>
</feature>
<reference evidence="3 4" key="1">
    <citation type="submission" date="2017-09" db="EMBL/GenBank/DDBJ databases">
        <authorList>
            <person name="Ehlers B."/>
            <person name="Leendertz F.H."/>
        </authorList>
    </citation>
    <scope>NUCLEOTIDE SEQUENCE [LARGE SCALE GENOMIC DNA]</scope>
    <source>
        <strain evidence="3 4">USBA 140</strain>
    </source>
</reference>
<accession>A0A286G340</accession>
<keyword evidence="4" id="KW-1185">Reference proteome</keyword>
<evidence type="ECO:0000256" key="2">
    <source>
        <dbReference type="SAM" id="SignalP"/>
    </source>
</evidence>
<evidence type="ECO:0000313" key="3">
    <source>
        <dbReference type="EMBL" id="SOD89579.1"/>
    </source>
</evidence>
<proteinExistence type="predicted"/>
<dbReference type="RefSeq" id="WP_097277167.1">
    <property type="nucleotide sequence ID" value="NZ_OCNJ01000001.1"/>
</dbReference>
<evidence type="ECO:0000256" key="1">
    <source>
        <dbReference type="SAM" id="Coils"/>
    </source>
</evidence>
<dbReference type="EMBL" id="OCNJ01000001">
    <property type="protein sequence ID" value="SOD89579.1"/>
    <property type="molecule type" value="Genomic_DNA"/>
</dbReference>
<evidence type="ECO:0000313" key="4">
    <source>
        <dbReference type="Proteomes" id="UP000219621"/>
    </source>
</evidence>
<dbReference type="Proteomes" id="UP000219621">
    <property type="component" value="Unassembled WGS sequence"/>
</dbReference>
<feature type="coiled-coil region" evidence="1">
    <location>
        <begin position="49"/>
        <end position="76"/>
    </location>
</feature>
<sequence length="83" mass="8619">MRVIIPAAAVLLLAACANDVNDPNVPGKNAIGTVHQQSMEGSATATQAAQRAQAAAERAAAAAERAEQAVMRMEQGYQSSLRK</sequence>
<keyword evidence="2" id="KW-0732">Signal</keyword>
<evidence type="ECO:0008006" key="5">
    <source>
        <dbReference type="Google" id="ProtNLM"/>
    </source>
</evidence>
<keyword evidence="1" id="KW-0175">Coiled coil</keyword>